<feature type="binding site" evidence="9">
    <location>
        <position position="201"/>
    </location>
    <ligand>
        <name>Zn(2+)</name>
        <dbReference type="ChEBI" id="CHEBI:29105"/>
        <label>1</label>
    </ligand>
</feature>
<proteinExistence type="inferred from homology"/>
<comment type="subunit">
    <text evidence="9">Homodimer.</text>
</comment>
<dbReference type="SUPFAM" id="SSF49493">
    <property type="entry name" value="HSP40/DnaJ peptide-binding domain"/>
    <property type="match status" value="2"/>
</dbReference>
<accession>A0ABQ1QLL9</accession>
<keyword evidence="3 9" id="KW-0479">Metal-binding</keyword>
<evidence type="ECO:0000256" key="8">
    <source>
        <dbReference type="ARBA" id="ARBA00023186"/>
    </source>
</evidence>
<evidence type="ECO:0000256" key="1">
    <source>
        <dbReference type="ARBA" id="ARBA00022490"/>
    </source>
</evidence>
<protein>
    <recommendedName>
        <fullName evidence="9">Chaperone protein DnaJ</fullName>
    </recommendedName>
</protein>
<evidence type="ECO:0000256" key="5">
    <source>
        <dbReference type="ARBA" id="ARBA00022771"/>
    </source>
</evidence>
<keyword evidence="5 9" id="KW-0863">Zinc-finger</keyword>
<feature type="binding site" evidence="9">
    <location>
        <position position="164"/>
    </location>
    <ligand>
        <name>Zn(2+)</name>
        <dbReference type="ChEBI" id="CHEBI:29105"/>
        <label>2</label>
    </ligand>
</feature>
<dbReference type="SUPFAM" id="SSF57938">
    <property type="entry name" value="DnaJ/Hsp40 cysteine-rich domain"/>
    <property type="match status" value="1"/>
</dbReference>
<dbReference type="InterPro" id="IPR018253">
    <property type="entry name" value="DnaJ_domain_CS"/>
</dbReference>
<reference evidence="14" key="1">
    <citation type="journal article" date="2019" name="Int. J. Syst. Evol. Microbiol.">
        <title>The Global Catalogue of Microorganisms (GCM) 10K type strain sequencing project: providing services to taxonomists for standard genome sequencing and annotation.</title>
        <authorList>
            <consortium name="The Broad Institute Genomics Platform"/>
            <consortium name="The Broad Institute Genome Sequencing Center for Infectious Disease"/>
            <person name="Wu L."/>
            <person name="Ma J."/>
        </authorList>
    </citation>
    <scope>NUCLEOTIDE SEQUENCE [LARGE SCALE GENOMIC DNA]</scope>
    <source>
        <strain evidence="14">CCM 7403</strain>
    </source>
</reference>
<dbReference type="NCBIfam" id="NF008035">
    <property type="entry name" value="PRK10767.1"/>
    <property type="match status" value="1"/>
</dbReference>
<name>A0ABQ1QLL9_9ACTN</name>
<feature type="binding site" evidence="9">
    <location>
        <position position="190"/>
    </location>
    <ligand>
        <name>Zn(2+)</name>
        <dbReference type="ChEBI" id="CHEBI:29105"/>
        <label>2</label>
    </ligand>
</feature>
<dbReference type="SUPFAM" id="SSF46565">
    <property type="entry name" value="Chaperone J-domain"/>
    <property type="match status" value="1"/>
</dbReference>
<feature type="repeat" description="CXXCXGXG motif" evidence="9">
    <location>
        <begin position="187"/>
        <end position="194"/>
    </location>
</feature>
<comment type="cofactor">
    <cofactor evidence="9">
        <name>Zn(2+)</name>
        <dbReference type="ChEBI" id="CHEBI:29105"/>
    </cofactor>
    <text evidence="9">Binds 2 Zn(2+) ions per monomer.</text>
</comment>
<keyword evidence="4 9" id="KW-0677">Repeat</keyword>
<evidence type="ECO:0000256" key="7">
    <source>
        <dbReference type="ARBA" id="ARBA00023016"/>
    </source>
</evidence>
<dbReference type="InterPro" id="IPR001623">
    <property type="entry name" value="DnaJ_domain"/>
</dbReference>
<keyword evidence="7 9" id="KW-0346">Stress response</keyword>
<feature type="domain" description="CR-type" evidence="12">
    <location>
        <begin position="131"/>
        <end position="213"/>
    </location>
</feature>
<dbReference type="InterPro" id="IPR008971">
    <property type="entry name" value="HSP40/DnaJ_pept-bd"/>
</dbReference>
<dbReference type="InterPro" id="IPR036869">
    <property type="entry name" value="J_dom_sf"/>
</dbReference>
<dbReference type="Proteomes" id="UP000630594">
    <property type="component" value="Unassembled WGS sequence"/>
</dbReference>
<evidence type="ECO:0000256" key="6">
    <source>
        <dbReference type="ARBA" id="ARBA00022833"/>
    </source>
</evidence>
<evidence type="ECO:0000256" key="3">
    <source>
        <dbReference type="ARBA" id="ARBA00022723"/>
    </source>
</evidence>
<dbReference type="PROSITE" id="PS50076">
    <property type="entry name" value="DNAJ_2"/>
    <property type="match status" value="1"/>
</dbReference>
<dbReference type="RefSeq" id="WP_188422372.1">
    <property type="nucleotide sequence ID" value="NZ_BMCK01000005.1"/>
</dbReference>
<comment type="caution">
    <text evidence="13">The sequence shown here is derived from an EMBL/GenBank/DDBJ whole genome shotgun (WGS) entry which is preliminary data.</text>
</comment>
<feature type="binding site" evidence="9">
    <location>
        <position position="204"/>
    </location>
    <ligand>
        <name>Zn(2+)</name>
        <dbReference type="ChEBI" id="CHEBI:29105"/>
        <label>1</label>
    </ligand>
</feature>
<dbReference type="Gene3D" id="2.10.230.10">
    <property type="entry name" value="Heat shock protein DnaJ, cysteine-rich domain"/>
    <property type="match status" value="1"/>
</dbReference>
<feature type="repeat" description="CXXCXGXG motif" evidence="9">
    <location>
        <begin position="201"/>
        <end position="208"/>
    </location>
</feature>
<feature type="binding site" evidence="9">
    <location>
        <position position="144"/>
    </location>
    <ligand>
        <name>Zn(2+)</name>
        <dbReference type="ChEBI" id="CHEBI:29105"/>
        <label>1</label>
    </ligand>
</feature>
<feature type="binding site" evidence="9">
    <location>
        <position position="147"/>
    </location>
    <ligand>
        <name>Zn(2+)</name>
        <dbReference type="ChEBI" id="CHEBI:29105"/>
        <label>1</label>
    </ligand>
</feature>
<feature type="repeat" description="CXXCXGXG motif" evidence="9">
    <location>
        <begin position="144"/>
        <end position="151"/>
    </location>
</feature>
<feature type="binding site" evidence="9">
    <location>
        <position position="187"/>
    </location>
    <ligand>
        <name>Zn(2+)</name>
        <dbReference type="ChEBI" id="CHEBI:29105"/>
        <label>2</label>
    </ligand>
</feature>
<dbReference type="InterPro" id="IPR001305">
    <property type="entry name" value="HSP_DnaJ_Cys-rich_dom"/>
</dbReference>
<feature type="repeat" description="CXXCXGXG motif" evidence="9">
    <location>
        <begin position="161"/>
        <end position="168"/>
    </location>
</feature>
<dbReference type="PANTHER" id="PTHR43096:SF48">
    <property type="entry name" value="CHAPERONE PROTEIN DNAJ"/>
    <property type="match status" value="1"/>
</dbReference>
<gene>
    <name evidence="13" type="primary">dnaJ2</name>
    <name evidence="9" type="synonym">dnaJ</name>
    <name evidence="13" type="ORF">GCM10007231_31520</name>
</gene>
<evidence type="ECO:0000313" key="14">
    <source>
        <dbReference type="Proteomes" id="UP000630594"/>
    </source>
</evidence>
<keyword evidence="8 9" id="KW-0143">Chaperone</keyword>
<evidence type="ECO:0000256" key="4">
    <source>
        <dbReference type="ARBA" id="ARBA00022737"/>
    </source>
</evidence>
<dbReference type="PROSITE" id="PS00636">
    <property type="entry name" value="DNAJ_1"/>
    <property type="match status" value="1"/>
</dbReference>
<dbReference type="CDD" id="cd10719">
    <property type="entry name" value="DnaJ_zf"/>
    <property type="match status" value="1"/>
</dbReference>
<evidence type="ECO:0000256" key="2">
    <source>
        <dbReference type="ARBA" id="ARBA00022705"/>
    </source>
</evidence>
<evidence type="ECO:0000256" key="9">
    <source>
        <dbReference type="HAMAP-Rule" id="MF_01152"/>
    </source>
</evidence>
<comment type="function">
    <text evidence="9">Participates actively in the response to hyperosmotic and heat shock by preventing the aggregation of stress-denatured proteins and by disaggregating proteins, also in an autonomous, DnaK-independent fashion. Unfolded proteins bind initially to DnaJ; upon interaction with the DnaJ-bound protein, DnaK hydrolyzes its bound ATP, resulting in the formation of a stable complex. GrpE releases ADP from DnaK; ATP binding to DnaK triggers the release of the substrate protein, thus completing the reaction cycle. Several rounds of ATP-dependent interactions between DnaJ, DnaK and GrpE are required for fully efficient folding. Also involved, together with DnaK and GrpE, in the DNA replication of plasmids through activation of initiation proteins.</text>
</comment>
<feature type="domain" description="J" evidence="11">
    <location>
        <begin position="4"/>
        <end position="68"/>
    </location>
</feature>
<comment type="subcellular location">
    <subcellularLocation>
        <location evidence="9">Cytoplasm</location>
    </subcellularLocation>
</comment>
<dbReference type="EMBL" id="BMCK01000005">
    <property type="protein sequence ID" value="GGD29751.1"/>
    <property type="molecule type" value="Genomic_DNA"/>
</dbReference>
<dbReference type="HAMAP" id="MF_01152">
    <property type="entry name" value="DnaJ"/>
    <property type="match status" value="1"/>
</dbReference>
<evidence type="ECO:0000259" key="12">
    <source>
        <dbReference type="PROSITE" id="PS51188"/>
    </source>
</evidence>
<dbReference type="Pfam" id="PF00226">
    <property type="entry name" value="DnaJ"/>
    <property type="match status" value="1"/>
</dbReference>
<organism evidence="13 14">
    <name type="scientific">Nocardioides daphniae</name>
    <dbReference type="NCBI Taxonomy" id="402297"/>
    <lineage>
        <taxon>Bacteria</taxon>
        <taxon>Bacillati</taxon>
        <taxon>Actinomycetota</taxon>
        <taxon>Actinomycetes</taxon>
        <taxon>Propionibacteriales</taxon>
        <taxon>Nocardioidaceae</taxon>
        <taxon>Nocardioides</taxon>
    </lineage>
</organism>
<dbReference type="Pfam" id="PF00684">
    <property type="entry name" value="DnaJ_CXXCXGXG"/>
    <property type="match status" value="1"/>
</dbReference>
<keyword evidence="6 9" id="KW-0862">Zinc</keyword>
<evidence type="ECO:0000313" key="13">
    <source>
        <dbReference type="EMBL" id="GGD29751.1"/>
    </source>
</evidence>
<comment type="domain">
    <text evidence="9">The J domain is necessary and sufficient to stimulate DnaK ATPase activity. Zinc center 1 plays an important role in the autonomous, DnaK-independent chaperone activity of DnaJ. Zinc center 2 is essential for interaction with DnaK and for DnaJ activity.</text>
</comment>
<dbReference type="Pfam" id="PF01556">
    <property type="entry name" value="DnaJ_C"/>
    <property type="match status" value="1"/>
</dbReference>
<keyword evidence="2 9" id="KW-0235">DNA replication</keyword>
<keyword evidence="14" id="KW-1185">Reference proteome</keyword>
<dbReference type="Gene3D" id="2.60.260.20">
    <property type="entry name" value="Urease metallochaperone UreE, N-terminal domain"/>
    <property type="match status" value="2"/>
</dbReference>
<evidence type="ECO:0000256" key="10">
    <source>
        <dbReference type="PROSITE-ProRule" id="PRU00546"/>
    </source>
</evidence>
<dbReference type="PROSITE" id="PS51188">
    <property type="entry name" value="ZF_CR"/>
    <property type="match status" value="1"/>
</dbReference>
<dbReference type="PRINTS" id="PR00625">
    <property type="entry name" value="JDOMAIN"/>
</dbReference>
<keyword evidence="1 9" id="KW-0963">Cytoplasm</keyword>
<dbReference type="InterPro" id="IPR012724">
    <property type="entry name" value="DnaJ"/>
</dbReference>
<dbReference type="InterPro" id="IPR036410">
    <property type="entry name" value="HSP_DnaJ_Cys-rich_dom_sf"/>
</dbReference>
<evidence type="ECO:0000259" key="11">
    <source>
        <dbReference type="PROSITE" id="PS50076"/>
    </source>
</evidence>
<dbReference type="CDD" id="cd10747">
    <property type="entry name" value="DnaJ_C"/>
    <property type="match status" value="1"/>
</dbReference>
<dbReference type="NCBIfam" id="NF010871">
    <property type="entry name" value="PRK14278.1"/>
    <property type="match status" value="1"/>
</dbReference>
<feature type="zinc finger region" description="CR-type" evidence="10">
    <location>
        <begin position="131"/>
        <end position="213"/>
    </location>
</feature>
<dbReference type="PANTHER" id="PTHR43096">
    <property type="entry name" value="DNAJ HOMOLOG 1, MITOCHONDRIAL-RELATED"/>
    <property type="match status" value="1"/>
</dbReference>
<feature type="binding site" evidence="9">
    <location>
        <position position="161"/>
    </location>
    <ligand>
        <name>Zn(2+)</name>
        <dbReference type="ChEBI" id="CHEBI:29105"/>
        <label>2</label>
    </ligand>
</feature>
<comment type="similarity">
    <text evidence="9">Belongs to the DnaJ family.</text>
</comment>
<dbReference type="InterPro" id="IPR002939">
    <property type="entry name" value="DnaJ_C"/>
</dbReference>
<sequence length="394" mass="41829">MSQDLYELLGVSRDADADQIKKAYRKLARQLHPDVNPDPEAQEKFKHVSSAYEVLSDPQKRAHYDRGGDPFSQGGGFGQGAGFSFTDIMDAFFGGAAPGGAGGGRGPRPRTRRGQDALIALEIELAEAAFGVTREIKVDTAVTCSLCHGAGTAEGTEPVTCGTCHGAGEVAQVQRSFLGEIRTLRPCAACRGYGSIIPDPCRECSGDGRVRSRRTLNVKIPGGVDDGTRVQLTEQGEVGPGGGPAGDLYVEIRVAQHPTFVRNGNDLHCTVSVPMTAAALGTTLTLPLLEADIDGSDDGEEKAERETTYDLEVRPGTQSGTEQVLRGKGVPGLRGGRGDLIATVVVETPTKLDARQEELLRELATLRGEEAPEGTMRSSQKSVFGRLRDAFGNH</sequence>
<dbReference type="Gene3D" id="1.10.287.110">
    <property type="entry name" value="DnaJ domain"/>
    <property type="match status" value="1"/>
</dbReference>
<dbReference type="SMART" id="SM00271">
    <property type="entry name" value="DnaJ"/>
    <property type="match status" value="1"/>
</dbReference>
<dbReference type="CDD" id="cd06257">
    <property type="entry name" value="DnaJ"/>
    <property type="match status" value="1"/>
</dbReference>